<evidence type="ECO:0000313" key="1">
    <source>
        <dbReference type="EMBL" id="AHB79395.1"/>
    </source>
</evidence>
<keyword evidence="2" id="KW-1185">Reference proteome</keyword>
<dbReference type="Proteomes" id="UP000018803">
    <property type="component" value="Genome"/>
</dbReference>
<accession>V5UPU2</accession>
<proteinExistence type="predicted"/>
<name>V5UPU2_9CAUD</name>
<organism evidence="1 2">
    <name type="scientific">Mycobacterium phage JAMaL</name>
    <dbReference type="NCBI Taxonomy" id="1429905"/>
    <lineage>
        <taxon>Viruses</taxon>
        <taxon>Duplodnaviria</taxon>
        <taxon>Heunggongvirae</taxon>
        <taxon>Uroviricota</taxon>
        <taxon>Caudoviricetes</taxon>
        <taxon>Bclasvirinae</taxon>
        <taxon>Coopervirus</taxon>
        <taxon>Coopervirus JAMaL</taxon>
    </lineage>
</organism>
<sequence length="69" mass="7390">MSTREVQLFGGPADGTYLVVQDGVDLLELPQLQQGPELLADGPGLVPVRVVMYVRSPDEAGVFVHVRGT</sequence>
<dbReference type="GeneID" id="18501914"/>
<dbReference type="RefSeq" id="YP_009004624.1">
    <property type="nucleotide sequence ID" value="NC_023554.1"/>
</dbReference>
<dbReference type="KEGG" id="vg:18501914"/>
<dbReference type="EMBL" id="KF493881">
    <property type="protein sequence ID" value="AHB79395.1"/>
    <property type="molecule type" value="Genomic_DNA"/>
</dbReference>
<evidence type="ECO:0000313" key="2">
    <source>
        <dbReference type="Proteomes" id="UP000018803"/>
    </source>
</evidence>
<gene>
    <name evidence="1" type="primary">75</name>
    <name evidence="1" type="ORF">JAMAL_75</name>
</gene>
<reference evidence="2" key="1">
    <citation type="submission" date="2013-07" db="EMBL/GenBank/DDBJ databases">
        <authorList>
            <person name="Bailey A."/>
            <person name="Nitzahn M."/>
            <person name="Tran J."/>
            <person name="Tran L."/>
            <person name="Chow T."/>
            <person name="Vijanderan J."/>
            <person name="Reddi K."/>
            <person name="Villella W."/>
            <person name="Russell D."/>
            <person name="Jacobs-Sera D."/>
            <person name="Sanders E.R."/>
        </authorList>
    </citation>
    <scope>NUCLEOTIDE SEQUENCE [LARGE SCALE GENOMIC DNA]</scope>
</reference>
<protein>
    <submittedName>
        <fullName evidence="1">Uncharacterized protein</fullName>
    </submittedName>
</protein>